<dbReference type="SUPFAM" id="SSF51206">
    <property type="entry name" value="cAMP-binding domain-like"/>
    <property type="match status" value="1"/>
</dbReference>
<dbReference type="PROSITE" id="PS50042">
    <property type="entry name" value="CNMP_BINDING_3"/>
    <property type="match status" value="1"/>
</dbReference>
<dbReference type="EMBL" id="UOGA01000164">
    <property type="protein sequence ID" value="VAX19818.1"/>
    <property type="molecule type" value="Genomic_DNA"/>
</dbReference>
<proteinExistence type="predicted"/>
<evidence type="ECO:0000313" key="2">
    <source>
        <dbReference type="EMBL" id="VAX19818.1"/>
    </source>
</evidence>
<dbReference type="InterPro" id="IPR018490">
    <property type="entry name" value="cNMP-bd_dom_sf"/>
</dbReference>
<reference evidence="2" key="1">
    <citation type="submission" date="2018-06" db="EMBL/GenBank/DDBJ databases">
        <authorList>
            <person name="Zhirakovskaya E."/>
        </authorList>
    </citation>
    <scope>NUCLEOTIDE SEQUENCE</scope>
</reference>
<dbReference type="InterPro" id="IPR000595">
    <property type="entry name" value="cNMP-bd_dom"/>
</dbReference>
<evidence type="ECO:0000259" key="1">
    <source>
        <dbReference type="PROSITE" id="PS50042"/>
    </source>
</evidence>
<protein>
    <recommendedName>
        <fullName evidence="1">Cyclic nucleotide-binding domain-containing protein</fullName>
    </recommendedName>
</protein>
<gene>
    <name evidence="2" type="ORF">MNBD_NITROSPINAE04-2400</name>
</gene>
<sequence length="315" mass="35372">MQFERKSVVDILAGIRGLNHLSRLQLEELTKSGVVNWGPDEFILQEGRGDSDHMVVILSGIVYVRKSVKTKGVESYEQIAEILAPNIVGENSFFTGLERSASIYAKEKVSGIIVTREDLVRLIRMDKSSVKSFMSQIAWENLSRVESSATLYFTTLRLAQINASIINTPIHQKLVDIRMKLETGDCGIQELRDLVGETSMLIRQLNGNLNQLYTFSNLVPVKIESIDPAAFALPETHKNYKTLKAVTDELHMAHDIIPLDMINYKEIILNAVTPERGNEPSSVDYPNVISRAIETYQAFAKYHAELGVNLRLPPD</sequence>
<name>A0A3B1C7E8_9ZZZZ</name>
<accession>A0A3B1C7E8</accession>
<dbReference type="Gene3D" id="2.60.120.10">
    <property type="entry name" value="Jelly Rolls"/>
    <property type="match status" value="1"/>
</dbReference>
<feature type="domain" description="Cyclic nucleotide-binding" evidence="1">
    <location>
        <begin position="52"/>
        <end position="123"/>
    </location>
</feature>
<dbReference type="AlphaFoldDB" id="A0A3B1C7E8"/>
<organism evidence="2">
    <name type="scientific">hydrothermal vent metagenome</name>
    <dbReference type="NCBI Taxonomy" id="652676"/>
    <lineage>
        <taxon>unclassified sequences</taxon>
        <taxon>metagenomes</taxon>
        <taxon>ecological metagenomes</taxon>
    </lineage>
</organism>
<dbReference type="InterPro" id="IPR014710">
    <property type="entry name" value="RmlC-like_jellyroll"/>
</dbReference>
<dbReference type="Pfam" id="PF00027">
    <property type="entry name" value="cNMP_binding"/>
    <property type="match status" value="1"/>
</dbReference>
<dbReference type="CDD" id="cd00038">
    <property type="entry name" value="CAP_ED"/>
    <property type="match status" value="1"/>
</dbReference>